<accession>A0A167NVD2</accession>
<dbReference type="EMBL" id="KV417277">
    <property type="protein sequence ID" value="KZO98119.1"/>
    <property type="molecule type" value="Genomic_DNA"/>
</dbReference>
<organism evidence="3 4">
    <name type="scientific">Calocera viscosa (strain TUFC12733)</name>
    <dbReference type="NCBI Taxonomy" id="1330018"/>
    <lineage>
        <taxon>Eukaryota</taxon>
        <taxon>Fungi</taxon>
        <taxon>Dikarya</taxon>
        <taxon>Basidiomycota</taxon>
        <taxon>Agaricomycotina</taxon>
        <taxon>Dacrymycetes</taxon>
        <taxon>Dacrymycetales</taxon>
        <taxon>Dacrymycetaceae</taxon>
        <taxon>Calocera</taxon>
    </lineage>
</organism>
<evidence type="ECO:0000313" key="4">
    <source>
        <dbReference type="Proteomes" id="UP000076738"/>
    </source>
</evidence>
<proteinExistence type="predicted"/>
<evidence type="ECO:0000313" key="3">
    <source>
        <dbReference type="EMBL" id="KZO98119.1"/>
    </source>
</evidence>
<gene>
    <name evidence="3" type="ORF">CALVIDRAFT_597114</name>
</gene>
<keyword evidence="2" id="KW-0472">Membrane</keyword>
<reference evidence="3 4" key="1">
    <citation type="journal article" date="2016" name="Mol. Biol. Evol.">
        <title>Comparative Genomics of Early-Diverging Mushroom-Forming Fungi Provides Insights into the Origins of Lignocellulose Decay Capabilities.</title>
        <authorList>
            <person name="Nagy L.G."/>
            <person name="Riley R."/>
            <person name="Tritt A."/>
            <person name="Adam C."/>
            <person name="Daum C."/>
            <person name="Floudas D."/>
            <person name="Sun H."/>
            <person name="Yadav J.S."/>
            <person name="Pangilinan J."/>
            <person name="Larsson K.H."/>
            <person name="Matsuura K."/>
            <person name="Barry K."/>
            <person name="Labutti K."/>
            <person name="Kuo R."/>
            <person name="Ohm R.A."/>
            <person name="Bhattacharya S.S."/>
            <person name="Shirouzu T."/>
            <person name="Yoshinaga Y."/>
            <person name="Martin F.M."/>
            <person name="Grigoriev I.V."/>
            <person name="Hibbett D.S."/>
        </authorList>
    </citation>
    <scope>NUCLEOTIDE SEQUENCE [LARGE SCALE GENOMIC DNA]</scope>
    <source>
        <strain evidence="3 4">TUFC12733</strain>
    </source>
</reference>
<name>A0A167NVD2_CALVF</name>
<feature type="compositionally biased region" description="Polar residues" evidence="1">
    <location>
        <begin position="11"/>
        <end position="24"/>
    </location>
</feature>
<evidence type="ECO:0000256" key="1">
    <source>
        <dbReference type="SAM" id="MobiDB-lite"/>
    </source>
</evidence>
<dbReference type="AlphaFoldDB" id="A0A167NVD2"/>
<protein>
    <submittedName>
        <fullName evidence="3">Uncharacterized protein</fullName>
    </submittedName>
</protein>
<keyword evidence="4" id="KW-1185">Reference proteome</keyword>
<dbReference type="Proteomes" id="UP000076738">
    <property type="component" value="Unassembled WGS sequence"/>
</dbReference>
<evidence type="ECO:0000256" key="2">
    <source>
        <dbReference type="SAM" id="Phobius"/>
    </source>
</evidence>
<feature type="region of interest" description="Disordered" evidence="1">
    <location>
        <begin position="11"/>
        <end position="34"/>
    </location>
</feature>
<keyword evidence="2" id="KW-1133">Transmembrane helix</keyword>
<feature type="transmembrane region" description="Helical" evidence="2">
    <location>
        <begin position="83"/>
        <end position="102"/>
    </location>
</feature>
<keyword evidence="2" id="KW-0812">Transmembrane</keyword>
<sequence length="145" mass="16294">MDLLEEEACLQGTSKGSLQRQNRPQKLPGPEKPLLPTIIVTPSSPSLRAHGHFEFHHLVYAPPPPPRAPHPLFKPFSSNPKRARWVCALLALAGLMILWHAWFLRSETLAGSASSWDVYVWERVRELLSTLARVLGLVTEEFVEA</sequence>